<name>A0A0B7A0R3_9EUPU</name>
<sequence length="64" mass="7472">GRPRQSWQQDIKETLKMTLEESGELARGREFFQTGCDESDVPQGTCYLMMMFAMFFFNSSEMCI</sequence>
<proteinExistence type="predicted"/>
<dbReference type="AlphaFoldDB" id="A0A0B7A0R3"/>
<feature type="non-terminal residue" evidence="1">
    <location>
        <position position="1"/>
    </location>
</feature>
<reference evidence="1" key="1">
    <citation type="submission" date="2014-12" db="EMBL/GenBank/DDBJ databases">
        <title>Insight into the proteome of Arion vulgaris.</title>
        <authorList>
            <person name="Aradska J."/>
            <person name="Bulat T."/>
            <person name="Smidak R."/>
            <person name="Sarate P."/>
            <person name="Gangsoo J."/>
            <person name="Sialana F."/>
            <person name="Bilban M."/>
            <person name="Lubec G."/>
        </authorList>
    </citation>
    <scope>NUCLEOTIDE SEQUENCE</scope>
    <source>
        <tissue evidence="1">Skin</tissue>
    </source>
</reference>
<evidence type="ECO:0000313" key="1">
    <source>
        <dbReference type="EMBL" id="CEK73540.1"/>
    </source>
</evidence>
<dbReference type="EMBL" id="HACG01026675">
    <property type="protein sequence ID" value="CEK73540.1"/>
    <property type="molecule type" value="Transcribed_RNA"/>
</dbReference>
<protein>
    <submittedName>
        <fullName evidence="1">Uncharacterized protein</fullName>
    </submittedName>
</protein>
<gene>
    <name evidence="1" type="primary">ORF87159</name>
</gene>
<accession>A0A0B7A0R3</accession>
<organism evidence="1">
    <name type="scientific">Arion vulgaris</name>
    <dbReference type="NCBI Taxonomy" id="1028688"/>
    <lineage>
        <taxon>Eukaryota</taxon>
        <taxon>Metazoa</taxon>
        <taxon>Spiralia</taxon>
        <taxon>Lophotrochozoa</taxon>
        <taxon>Mollusca</taxon>
        <taxon>Gastropoda</taxon>
        <taxon>Heterobranchia</taxon>
        <taxon>Euthyneura</taxon>
        <taxon>Panpulmonata</taxon>
        <taxon>Eupulmonata</taxon>
        <taxon>Stylommatophora</taxon>
        <taxon>Helicina</taxon>
        <taxon>Arionoidea</taxon>
        <taxon>Arionidae</taxon>
        <taxon>Arion</taxon>
    </lineage>
</organism>